<dbReference type="Pfam" id="PF09844">
    <property type="entry name" value="DUF2071"/>
    <property type="match status" value="1"/>
</dbReference>
<comment type="caution">
    <text evidence="1">The sequence shown here is derived from an EMBL/GenBank/DDBJ whole genome shotgun (WGS) entry which is preliminary data.</text>
</comment>
<evidence type="ECO:0008006" key="3">
    <source>
        <dbReference type="Google" id="ProtNLM"/>
    </source>
</evidence>
<accession>A0A540VZV7</accession>
<evidence type="ECO:0000313" key="1">
    <source>
        <dbReference type="EMBL" id="TQF02263.1"/>
    </source>
</evidence>
<protein>
    <recommendedName>
        <fullName evidence="3">DUF2071 domain-containing protein</fullName>
    </recommendedName>
</protein>
<name>A0A540VZV7_9ACTN</name>
<dbReference type="SUPFAM" id="SSF160104">
    <property type="entry name" value="Acetoacetate decarboxylase-like"/>
    <property type="match status" value="1"/>
</dbReference>
<dbReference type="EMBL" id="VIGB01000003">
    <property type="protein sequence ID" value="TQF02263.1"/>
    <property type="molecule type" value="Genomic_DNA"/>
</dbReference>
<proteinExistence type="predicted"/>
<dbReference type="AlphaFoldDB" id="A0A540VZV7"/>
<keyword evidence="2" id="KW-1185">Reference proteome</keyword>
<evidence type="ECO:0000313" key="2">
    <source>
        <dbReference type="Proteomes" id="UP000319103"/>
    </source>
</evidence>
<dbReference type="InterPro" id="IPR023375">
    <property type="entry name" value="ADC_dom_sf"/>
</dbReference>
<dbReference type="InterPro" id="IPR018644">
    <property type="entry name" value="DUF2071"/>
</dbReference>
<reference evidence="1 2" key="1">
    <citation type="submission" date="2019-06" db="EMBL/GenBank/DDBJ databases">
        <title>Description of Kitasatospora acidophila sp. nov. isolated from pine grove soil, and reclassification of Streptomyces novaecaesareae to Kitasatospora novaeceasareae comb. nov.</title>
        <authorList>
            <person name="Kim M.J."/>
        </authorList>
    </citation>
    <scope>NUCLEOTIDE SEQUENCE [LARGE SCALE GENOMIC DNA]</scope>
    <source>
        <strain evidence="1 2">MMS16-CNU292</strain>
    </source>
</reference>
<sequence length="256" mass="27920">MLQPTMASTVERRLLVNYRVDPDIAARLLPAPLRPKLSHGQAVAGICLIRLGSVRPSWAPWRFGARSENAAHRFAVEWDGPTGVETGVYIPRRDTDSRLNAWAGGRLFPGPHGRADFRTRDTGDTLSLSFTTRDHALRVSVTATTTPELTGSRLFDDLAEAAAFFRAGSCGLSEPTRPGPRRADHLDAVTLRTDTWDMTPCQVTAAESSYFDDPAQFPPGSAAVDCALLMRDLPAHWEPQAPFSTATRAIDRSPVG</sequence>
<organism evidence="1 2">
    <name type="scientific">Kitasatospora acidiphila</name>
    <dbReference type="NCBI Taxonomy" id="2567942"/>
    <lineage>
        <taxon>Bacteria</taxon>
        <taxon>Bacillati</taxon>
        <taxon>Actinomycetota</taxon>
        <taxon>Actinomycetes</taxon>
        <taxon>Kitasatosporales</taxon>
        <taxon>Streptomycetaceae</taxon>
        <taxon>Kitasatospora</taxon>
    </lineage>
</organism>
<gene>
    <name evidence="1" type="ORF">E6W39_08235</name>
</gene>
<dbReference type="Gene3D" id="2.40.400.10">
    <property type="entry name" value="Acetoacetate decarboxylase-like"/>
    <property type="match status" value="1"/>
</dbReference>
<dbReference type="RefSeq" id="WP_141632964.1">
    <property type="nucleotide sequence ID" value="NZ_VIGB01000003.1"/>
</dbReference>
<dbReference type="OrthoDB" id="5492672at2"/>
<dbReference type="Proteomes" id="UP000319103">
    <property type="component" value="Unassembled WGS sequence"/>
</dbReference>